<dbReference type="CDD" id="cd20085">
    <property type="entry name" value="XPF_nuclease_Mms4"/>
    <property type="match status" value="1"/>
</dbReference>
<proteinExistence type="inferred from homology"/>
<evidence type="ECO:0000256" key="6">
    <source>
        <dbReference type="ARBA" id="ARBA00022759"/>
    </source>
</evidence>
<feature type="compositionally biased region" description="Polar residues" evidence="14">
    <location>
        <begin position="110"/>
        <end position="128"/>
    </location>
</feature>
<keyword evidence="6" id="KW-0255">Endonuclease</keyword>
<dbReference type="InterPro" id="IPR047521">
    <property type="entry name" value="XPF_nuclease_EME1_ascomycetes"/>
</dbReference>
<name>A0A9P8HWV0_9PEZI</name>
<dbReference type="InterPro" id="IPR033310">
    <property type="entry name" value="Mms4/EME1/EME2"/>
</dbReference>
<dbReference type="GO" id="GO:0048476">
    <property type="term" value="C:Holliday junction resolvase complex"/>
    <property type="evidence" value="ECO:0007669"/>
    <property type="project" value="InterPro"/>
</dbReference>
<dbReference type="GO" id="GO:0046872">
    <property type="term" value="F:metal ion binding"/>
    <property type="evidence" value="ECO:0007669"/>
    <property type="project" value="UniProtKB-KW"/>
</dbReference>
<dbReference type="Pfam" id="PF02732">
    <property type="entry name" value="ERCC4"/>
    <property type="match status" value="1"/>
</dbReference>
<dbReference type="GO" id="GO:0000712">
    <property type="term" value="P:resolution of meiotic recombination intermediates"/>
    <property type="evidence" value="ECO:0007669"/>
    <property type="project" value="TreeGrafter"/>
</dbReference>
<keyword evidence="5" id="KW-0479">Metal-binding</keyword>
<dbReference type="GO" id="GO:0003677">
    <property type="term" value="F:DNA binding"/>
    <property type="evidence" value="ECO:0007669"/>
    <property type="project" value="InterPro"/>
</dbReference>
<feature type="compositionally biased region" description="Polar residues" evidence="14">
    <location>
        <begin position="468"/>
        <end position="477"/>
    </location>
</feature>
<dbReference type="InterPro" id="IPR006166">
    <property type="entry name" value="ERCC4_domain"/>
</dbReference>
<dbReference type="GO" id="GO:0031573">
    <property type="term" value="P:mitotic intra-S DNA damage checkpoint signaling"/>
    <property type="evidence" value="ECO:0007669"/>
    <property type="project" value="TreeGrafter"/>
</dbReference>
<accession>A0A9P8HWV0</accession>
<sequence>MMEKLSGLRDGQVNVVRLTVVLLTDTVIYQSSKANLTSSRPIVIDLLDDTPRPTPRLLQCYTKRDINAEIVLSDDSDYAIGLKERRARKPPKRRPSPTSTNRSDRLDSQGVGTSNAKDSIRTTRNATKPKTLIDVDPIEFSSPVEPAFPSRVRAHKASALFDNDFEDLAVPSDLTNPLQQRVNPGIQLSGRTAALLAALKGTSSHWQSENSGPCHTNKTDMGTCAPLPKKRKETECESHASLAEILATPPKKTRKKGNPTSSEKQERAKEKELARLAREANKRTEKENRQKLKELRAWEKEVASELASANRLKIDKRISTPEMIVDLPRSLEESPLGIQIQSFLKSIQVEVAFTGSCPIPNIISWRRKASTRYNEDLGHWEPIQEQIRGEKHVMCLVPANDFVEMAQARPSDPAGMDIDTHVLRLKSKFEGRSLIYLIEGLGAWMRKNKSVRNRAFQAAVLQRGDGNIDQNDSQGNGTRRRKPAQQYVDADMIEDALLRLQVVHKCLIHHTAMAVETAEWVSNFTQHISTIPYRSQRMDLETSFCMESGQVKTGKDKNDTYIRLLQEIVRVTGPVAYGIAAAYPDVPSLVNGFKGRGPTALQELKKTANKDGAFTNNNIGPAISKRVYKIFTGTDPASNEV</sequence>
<feature type="region of interest" description="Disordered" evidence="14">
    <location>
        <begin position="465"/>
        <end position="484"/>
    </location>
</feature>
<dbReference type="Gene3D" id="3.40.50.10130">
    <property type="match status" value="1"/>
</dbReference>
<comment type="caution">
    <text evidence="16">The sequence shown here is derived from an EMBL/GenBank/DDBJ whole genome shotgun (WGS) entry which is preliminary data.</text>
</comment>
<evidence type="ECO:0000256" key="1">
    <source>
        <dbReference type="ARBA" id="ARBA00001946"/>
    </source>
</evidence>
<feature type="compositionally biased region" description="Basic and acidic residues" evidence="14">
    <location>
        <begin position="263"/>
        <end position="272"/>
    </location>
</feature>
<evidence type="ECO:0000259" key="15">
    <source>
        <dbReference type="SMART" id="SM00891"/>
    </source>
</evidence>
<evidence type="ECO:0000256" key="3">
    <source>
        <dbReference type="ARBA" id="ARBA00005313"/>
    </source>
</evidence>
<comment type="similarity">
    <text evidence="3">Belongs to the EME1/MMS4 family.</text>
</comment>
<feature type="region of interest" description="Disordered" evidence="14">
    <location>
        <begin position="243"/>
        <end position="272"/>
    </location>
</feature>
<evidence type="ECO:0000256" key="11">
    <source>
        <dbReference type="ARBA" id="ARBA00023204"/>
    </source>
</evidence>
<evidence type="ECO:0000256" key="9">
    <source>
        <dbReference type="ARBA" id="ARBA00022842"/>
    </source>
</evidence>
<dbReference type="GO" id="GO:0031297">
    <property type="term" value="P:replication fork processing"/>
    <property type="evidence" value="ECO:0007669"/>
    <property type="project" value="TreeGrafter"/>
</dbReference>
<dbReference type="OrthoDB" id="343092at2759"/>
<keyword evidence="8" id="KW-0378">Hydrolase</keyword>
<evidence type="ECO:0000313" key="16">
    <source>
        <dbReference type="EMBL" id="KAH0541315.1"/>
    </source>
</evidence>
<keyword evidence="17" id="KW-1185">Reference proteome</keyword>
<dbReference type="GO" id="GO:0008821">
    <property type="term" value="F:crossover junction DNA endonuclease activity"/>
    <property type="evidence" value="ECO:0007669"/>
    <property type="project" value="TreeGrafter"/>
</dbReference>
<dbReference type="GO" id="GO:0006302">
    <property type="term" value="P:double-strand break repair"/>
    <property type="evidence" value="ECO:0007669"/>
    <property type="project" value="TreeGrafter"/>
</dbReference>
<evidence type="ECO:0000256" key="5">
    <source>
        <dbReference type="ARBA" id="ARBA00022723"/>
    </source>
</evidence>
<organism evidence="16 17">
    <name type="scientific">Glutinoglossum americanum</name>
    <dbReference type="NCBI Taxonomy" id="1670608"/>
    <lineage>
        <taxon>Eukaryota</taxon>
        <taxon>Fungi</taxon>
        <taxon>Dikarya</taxon>
        <taxon>Ascomycota</taxon>
        <taxon>Pezizomycotina</taxon>
        <taxon>Geoglossomycetes</taxon>
        <taxon>Geoglossales</taxon>
        <taxon>Geoglossaceae</taxon>
        <taxon>Glutinoglossum</taxon>
    </lineage>
</organism>
<dbReference type="EMBL" id="JAGHQL010000082">
    <property type="protein sequence ID" value="KAH0541315.1"/>
    <property type="molecule type" value="Genomic_DNA"/>
</dbReference>
<dbReference type="SMART" id="SM00891">
    <property type="entry name" value="ERCC4"/>
    <property type="match status" value="1"/>
</dbReference>
<keyword evidence="11" id="KW-0234">DNA repair</keyword>
<keyword evidence="4" id="KW-0540">Nuclease</keyword>
<dbReference type="PANTHER" id="PTHR21077">
    <property type="entry name" value="EME1 PROTEIN"/>
    <property type="match status" value="1"/>
</dbReference>
<dbReference type="Proteomes" id="UP000698800">
    <property type="component" value="Unassembled WGS sequence"/>
</dbReference>
<dbReference type="PANTHER" id="PTHR21077:SF5">
    <property type="entry name" value="CROSSOVER JUNCTION ENDONUCLEASE MMS4"/>
    <property type="match status" value="1"/>
</dbReference>
<evidence type="ECO:0000256" key="2">
    <source>
        <dbReference type="ARBA" id="ARBA00004123"/>
    </source>
</evidence>
<keyword evidence="12" id="KW-0539">Nucleus</keyword>
<keyword evidence="7" id="KW-0227">DNA damage</keyword>
<dbReference type="FunFam" id="1.10.150.670:FF:000004">
    <property type="entry name" value="Crossover junction endonuclease EME1"/>
    <property type="match status" value="1"/>
</dbReference>
<keyword evidence="10" id="KW-0233">DNA recombination</keyword>
<dbReference type="AlphaFoldDB" id="A0A9P8HWV0"/>
<keyword evidence="13" id="KW-0469">Meiosis</keyword>
<feature type="domain" description="ERCC4" evidence="15">
    <location>
        <begin position="322"/>
        <end position="594"/>
    </location>
</feature>
<dbReference type="GO" id="GO:0005634">
    <property type="term" value="C:nucleus"/>
    <property type="evidence" value="ECO:0007669"/>
    <property type="project" value="UniProtKB-SubCell"/>
</dbReference>
<comment type="subcellular location">
    <subcellularLocation>
        <location evidence="2">Nucleus</location>
    </subcellularLocation>
</comment>
<evidence type="ECO:0000256" key="10">
    <source>
        <dbReference type="ARBA" id="ARBA00023172"/>
    </source>
</evidence>
<evidence type="ECO:0000256" key="12">
    <source>
        <dbReference type="ARBA" id="ARBA00023242"/>
    </source>
</evidence>
<evidence type="ECO:0000256" key="7">
    <source>
        <dbReference type="ARBA" id="ARBA00022763"/>
    </source>
</evidence>
<dbReference type="Gene3D" id="1.10.150.670">
    <property type="entry name" value="Crossover junction endonuclease EME1, DNA-binding domain"/>
    <property type="match status" value="1"/>
</dbReference>
<evidence type="ECO:0000256" key="8">
    <source>
        <dbReference type="ARBA" id="ARBA00022801"/>
    </source>
</evidence>
<protein>
    <recommendedName>
        <fullName evidence="15">ERCC4 domain-containing protein</fullName>
    </recommendedName>
</protein>
<feature type="region of interest" description="Disordered" evidence="14">
    <location>
        <begin position="82"/>
        <end position="128"/>
    </location>
</feature>
<evidence type="ECO:0000256" key="13">
    <source>
        <dbReference type="ARBA" id="ARBA00023254"/>
    </source>
</evidence>
<gene>
    <name evidence="16" type="ORF">FGG08_004239</name>
</gene>
<comment type="cofactor">
    <cofactor evidence="1">
        <name>Mg(2+)</name>
        <dbReference type="ChEBI" id="CHEBI:18420"/>
    </cofactor>
</comment>
<evidence type="ECO:0000256" key="4">
    <source>
        <dbReference type="ARBA" id="ARBA00022722"/>
    </source>
</evidence>
<feature type="compositionally biased region" description="Basic residues" evidence="14">
    <location>
        <begin position="85"/>
        <end position="95"/>
    </location>
</feature>
<evidence type="ECO:0000256" key="14">
    <source>
        <dbReference type="SAM" id="MobiDB-lite"/>
    </source>
</evidence>
<keyword evidence="9" id="KW-0460">Magnesium</keyword>
<reference evidence="16" key="1">
    <citation type="submission" date="2021-03" db="EMBL/GenBank/DDBJ databases">
        <title>Comparative genomics and phylogenomic investigation of the class Geoglossomycetes provide insights into ecological specialization and systematics.</title>
        <authorList>
            <person name="Melie T."/>
            <person name="Pirro S."/>
            <person name="Miller A.N."/>
            <person name="Quandt A."/>
        </authorList>
    </citation>
    <scope>NUCLEOTIDE SEQUENCE</scope>
    <source>
        <strain evidence="16">GBOQ0MN5Z8</strain>
    </source>
</reference>
<evidence type="ECO:0000313" key="17">
    <source>
        <dbReference type="Proteomes" id="UP000698800"/>
    </source>
</evidence>
<dbReference type="InterPro" id="IPR042530">
    <property type="entry name" value="EME1/EME2_C"/>
</dbReference>